<dbReference type="SUPFAM" id="SSF51735">
    <property type="entry name" value="NAD(P)-binding Rossmann-fold domains"/>
    <property type="match status" value="1"/>
</dbReference>
<reference evidence="3 4" key="1">
    <citation type="journal article" date="2009" name="PLoS ONE">
        <title>Genome analysis of the anaerobic thermohalophilic bacterium Halothermothrix orenii.</title>
        <authorList>
            <person name="Mavromatis K."/>
            <person name="Ivanova N."/>
            <person name="Anderson I."/>
            <person name="Lykidis A."/>
            <person name="Hooper S.D."/>
            <person name="Sun H."/>
            <person name="Kunin V."/>
            <person name="Lapidus A."/>
            <person name="Hugenholtz P."/>
            <person name="Patel B."/>
            <person name="Kyrpides N.C."/>
        </authorList>
    </citation>
    <scope>NUCLEOTIDE SEQUENCE [LARGE SCALE GENOMIC DNA]</scope>
    <source>
        <strain evidence="4">H 168 / OCM 544 / DSM 9562</strain>
    </source>
</reference>
<dbReference type="STRING" id="373903.Hore_08520"/>
<evidence type="ECO:0000259" key="2">
    <source>
        <dbReference type="Pfam" id="PF01370"/>
    </source>
</evidence>
<sequence length="503" mass="58161">MTKVFLTGSTGTMGQATLKALLKADSFEIIVLVRDTKKDRKIIKPYIKEKNLQVYYGDLTNYNDVLKCMVGADIVLHCAALVSPAADYCPEAAMNINYGSTINIIKAIKAQPDWEEIRLVYIGTVAKTGDRMPPIHWGRVGDPIKPSIHDYYAVSKVAAERAVIESGLKYWVSLRQTGIISEKMTEIKAPIIFHNCLDNVLEYITEKDSGVLMRNCCNDLPDDFWRHIYNIGGGPGCRMSSYEMFKGLFESLGINNLENVISSKWFAIRNFHGQYYLDSDKLNDYLNFRSQNKQYFYKLYLKKLRLFLPIARTLTRVPGGEKLIGKIIKKQFKKLLLDERGTLNWIVNDKKEFIEPFFISIEKWDEIPLLYKFKHFTDWDKAIWIDHGYDESKKESELSIEDLEGAAEFRGGRLLSNSMEKGDWQTKLEWKCAFGHKFTASPRLILEGGHWCPVCERKSWNYHEIAKRSPFFAQVWYSLHDRDEPLREYPKKVSELDVFPASL</sequence>
<evidence type="ECO:0000256" key="1">
    <source>
        <dbReference type="ARBA" id="ARBA00007637"/>
    </source>
</evidence>
<keyword evidence="4" id="KW-1185">Reference proteome</keyword>
<dbReference type="InterPro" id="IPR036291">
    <property type="entry name" value="NAD(P)-bd_dom_sf"/>
</dbReference>
<protein>
    <submittedName>
        <fullName evidence="3">NAD-dependent epimerase/dehydratase</fullName>
    </submittedName>
</protein>
<dbReference type="EMBL" id="CP001098">
    <property type="protein sequence ID" value="ACL69608.1"/>
    <property type="molecule type" value="Genomic_DNA"/>
</dbReference>
<comment type="similarity">
    <text evidence="1">Belongs to the NAD(P)-dependent epimerase/dehydratase family.</text>
</comment>
<dbReference type="Proteomes" id="UP000000719">
    <property type="component" value="Chromosome"/>
</dbReference>
<dbReference type="InterPro" id="IPR001509">
    <property type="entry name" value="Epimerase_deHydtase"/>
</dbReference>
<gene>
    <name evidence="3" type="ordered locus">Hore_08520</name>
</gene>
<evidence type="ECO:0000313" key="4">
    <source>
        <dbReference type="Proteomes" id="UP000000719"/>
    </source>
</evidence>
<name>B8CWD9_HALOH</name>
<dbReference type="OrthoDB" id="9772736at2"/>
<dbReference type="AlphaFoldDB" id="B8CWD9"/>
<dbReference type="InterPro" id="IPR051225">
    <property type="entry name" value="NAD(P)_epim/dehydratase"/>
</dbReference>
<dbReference type="eggNOG" id="COG0451">
    <property type="taxonomic scope" value="Bacteria"/>
</dbReference>
<dbReference type="GO" id="GO:0008743">
    <property type="term" value="F:L-threonine 3-dehydrogenase activity"/>
    <property type="evidence" value="ECO:0007669"/>
    <property type="project" value="TreeGrafter"/>
</dbReference>
<evidence type="ECO:0000313" key="3">
    <source>
        <dbReference type="EMBL" id="ACL69608.1"/>
    </source>
</evidence>
<dbReference type="KEGG" id="hor:Hore_08520"/>
<dbReference type="PANTHER" id="PTHR42687:SF1">
    <property type="entry name" value="L-THREONINE 3-DEHYDROGENASE, MITOCHONDRIAL"/>
    <property type="match status" value="1"/>
</dbReference>
<dbReference type="Pfam" id="PF01370">
    <property type="entry name" value="Epimerase"/>
    <property type="match status" value="1"/>
</dbReference>
<dbReference type="HOGENOM" id="CLU_039511_1_0_9"/>
<proteinExistence type="inferred from homology"/>
<dbReference type="PANTHER" id="PTHR42687">
    <property type="entry name" value="L-THREONINE 3-DEHYDROGENASE"/>
    <property type="match status" value="1"/>
</dbReference>
<feature type="domain" description="NAD-dependent epimerase/dehydratase" evidence="2">
    <location>
        <begin position="4"/>
        <end position="175"/>
    </location>
</feature>
<dbReference type="GO" id="GO:0006567">
    <property type="term" value="P:L-threonine catabolic process"/>
    <property type="evidence" value="ECO:0007669"/>
    <property type="project" value="TreeGrafter"/>
</dbReference>
<dbReference type="Gene3D" id="3.40.50.720">
    <property type="entry name" value="NAD(P)-binding Rossmann-like Domain"/>
    <property type="match status" value="1"/>
</dbReference>
<accession>B8CWD9</accession>
<organism evidence="3 4">
    <name type="scientific">Halothermothrix orenii (strain H 168 / OCM 544 / DSM 9562)</name>
    <dbReference type="NCBI Taxonomy" id="373903"/>
    <lineage>
        <taxon>Bacteria</taxon>
        <taxon>Bacillati</taxon>
        <taxon>Bacillota</taxon>
        <taxon>Clostridia</taxon>
        <taxon>Halanaerobiales</taxon>
        <taxon>Halothermotrichaceae</taxon>
        <taxon>Halothermothrix</taxon>
    </lineage>
</organism>